<feature type="domain" description="Siroheme synthase central" evidence="14">
    <location>
        <begin position="135"/>
        <end position="160"/>
    </location>
</feature>
<keyword evidence="7" id="KW-0520">NAD</keyword>
<dbReference type="GO" id="GO:0016491">
    <property type="term" value="F:oxidoreductase activity"/>
    <property type="evidence" value="ECO:0007669"/>
    <property type="project" value="UniProtKB-KW"/>
</dbReference>
<dbReference type="PIRSF" id="PIRSF036555">
    <property type="entry name" value="SUMT_yeast"/>
    <property type="match status" value="1"/>
</dbReference>
<dbReference type="Pfam" id="PF00590">
    <property type="entry name" value="TP_methylase"/>
    <property type="match status" value="1"/>
</dbReference>
<dbReference type="SUPFAM" id="SSF53790">
    <property type="entry name" value="Tetrapyrrole methylase"/>
    <property type="match status" value="1"/>
</dbReference>
<evidence type="ECO:0000256" key="6">
    <source>
        <dbReference type="ARBA" id="ARBA00023002"/>
    </source>
</evidence>
<accession>A0A0J9X3K1</accession>
<organism evidence="15 16">
    <name type="scientific">Geotrichum candidum</name>
    <name type="common">Oospora lactis</name>
    <name type="synonym">Dipodascus geotrichum</name>
    <dbReference type="NCBI Taxonomy" id="1173061"/>
    <lineage>
        <taxon>Eukaryota</taxon>
        <taxon>Fungi</taxon>
        <taxon>Dikarya</taxon>
        <taxon>Ascomycota</taxon>
        <taxon>Saccharomycotina</taxon>
        <taxon>Dipodascomycetes</taxon>
        <taxon>Dipodascales</taxon>
        <taxon>Dipodascaceae</taxon>
        <taxon>Geotrichum</taxon>
    </lineage>
</organism>
<evidence type="ECO:0000256" key="5">
    <source>
        <dbReference type="ARBA" id="ARBA00022691"/>
    </source>
</evidence>
<dbReference type="AlphaFoldDB" id="A0A0J9X3K1"/>
<keyword evidence="5" id="KW-0949">S-adenosyl-L-methionine</keyword>
<dbReference type="PROSITE" id="PS00840">
    <property type="entry name" value="SUMT_2"/>
    <property type="match status" value="1"/>
</dbReference>
<dbReference type="InterPro" id="IPR014776">
    <property type="entry name" value="4pyrrole_Mease_sub2"/>
</dbReference>
<dbReference type="GO" id="GO:0004851">
    <property type="term" value="F:uroporphyrin-III C-methyltransferase activity"/>
    <property type="evidence" value="ECO:0007669"/>
    <property type="project" value="UniProtKB-EC"/>
</dbReference>
<dbReference type="Gene3D" id="3.30.950.10">
    <property type="entry name" value="Methyltransferase, Cobalt-precorrin-4 Transmethylase, Domain 2"/>
    <property type="match status" value="1"/>
</dbReference>
<evidence type="ECO:0000256" key="3">
    <source>
        <dbReference type="ARBA" id="ARBA00022605"/>
    </source>
</evidence>
<dbReference type="InterPro" id="IPR003043">
    <property type="entry name" value="Uropor_MeTrfase_CS"/>
</dbReference>
<evidence type="ECO:0000259" key="14">
    <source>
        <dbReference type="Pfam" id="PF14824"/>
    </source>
</evidence>
<gene>
    <name evidence="15" type="ORF">BN980_GECA01s10218g</name>
</gene>
<keyword evidence="4 12" id="KW-0808">Transferase</keyword>
<comment type="function">
    <text evidence="11">Siroheme synthase involved in methionine biosynthesis.</text>
</comment>
<evidence type="ECO:0000256" key="11">
    <source>
        <dbReference type="ARBA" id="ARBA00055636"/>
    </source>
</evidence>
<evidence type="ECO:0000256" key="2">
    <source>
        <dbReference type="ARBA" id="ARBA00022603"/>
    </source>
</evidence>
<dbReference type="Gene3D" id="3.40.50.720">
    <property type="entry name" value="NAD(P)-binding Rossmann-like Domain"/>
    <property type="match status" value="1"/>
</dbReference>
<dbReference type="GO" id="GO:0009086">
    <property type="term" value="P:methionine biosynthetic process"/>
    <property type="evidence" value="ECO:0007669"/>
    <property type="project" value="UniProtKB-KW"/>
</dbReference>
<dbReference type="FunFam" id="3.40.1010.10:FF:000006">
    <property type="entry name" value="Siroheme synthase, putative"/>
    <property type="match status" value="1"/>
</dbReference>
<dbReference type="SUPFAM" id="SSF75615">
    <property type="entry name" value="Siroheme synthase middle domains-like"/>
    <property type="match status" value="1"/>
</dbReference>
<comment type="catalytic activity">
    <reaction evidence="10">
        <text>uroporphyrinogen III + 2 S-adenosyl-L-methionine = precorrin-2 + 2 S-adenosyl-L-homocysteine + H(+)</text>
        <dbReference type="Rhea" id="RHEA:32459"/>
        <dbReference type="ChEBI" id="CHEBI:15378"/>
        <dbReference type="ChEBI" id="CHEBI:57308"/>
        <dbReference type="ChEBI" id="CHEBI:57856"/>
        <dbReference type="ChEBI" id="CHEBI:58827"/>
        <dbReference type="ChEBI" id="CHEBI:59789"/>
        <dbReference type="EC" id="2.1.1.107"/>
    </reaction>
</comment>
<evidence type="ECO:0000256" key="9">
    <source>
        <dbReference type="ARBA" id="ARBA00023244"/>
    </source>
</evidence>
<dbReference type="Proteomes" id="UP000242525">
    <property type="component" value="Unassembled WGS sequence"/>
</dbReference>
<protein>
    <submittedName>
        <fullName evidence="15">Similar to Saccharomyces cerevisiae YKR069W MET1 S-adenosyl-L-methionine uroporphyrinogen III transmethylase</fullName>
    </submittedName>
</protein>
<keyword evidence="8" id="KW-0486">Methionine biosynthesis</keyword>
<keyword evidence="16" id="KW-1185">Reference proteome</keyword>
<dbReference type="InterPro" id="IPR014777">
    <property type="entry name" value="4pyrrole_Mease_sub1"/>
</dbReference>
<evidence type="ECO:0000256" key="8">
    <source>
        <dbReference type="ARBA" id="ARBA00023167"/>
    </source>
</evidence>
<dbReference type="GO" id="GO:0019354">
    <property type="term" value="P:siroheme biosynthetic process"/>
    <property type="evidence" value="ECO:0007669"/>
    <property type="project" value="InterPro"/>
</dbReference>
<evidence type="ECO:0000256" key="12">
    <source>
        <dbReference type="RuleBase" id="RU003960"/>
    </source>
</evidence>
<evidence type="ECO:0000256" key="7">
    <source>
        <dbReference type="ARBA" id="ARBA00023027"/>
    </source>
</evidence>
<keyword evidence="3" id="KW-0028">Amino-acid biosynthesis</keyword>
<evidence type="ECO:0000313" key="15">
    <source>
        <dbReference type="EMBL" id="CDO51670.1"/>
    </source>
</evidence>
<dbReference type="InterPro" id="IPR050161">
    <property type="entry name" value="Siro_Cobalamin_biosynth"/>
</dbReference>
<reference evidence="15" key="1">
    <citation type="submission" date="2014-03" db="EMBL/GenBank/DDBJ databases">
        <authorList>
            <person name="Casaregola S."/>
        </authorList>
    </citation>
    <scope>NUCLEOTIDE SEQUENCE [LARGE SCALE GENOMIC DNA]</scope>
    <source>
        <strain evidence="15">CLIB 918</strain>
    </source>
</reference>
<keyword evidence="9" id="KW-0627">Porphyrin biosynthesis</keyword>
<dbReference type="EMBL" id="CCBN010000001">
    <property type="protein sequence ID" value="CDO51670.1"/>
    <property type="molecule type" value="Genomic_DNA"/>
</dbReference>
<dbReference type="Gene3D" id="3.40.1010.10">
    <property type="entry name" value="Cobalt-precorrin-4 Transmethylase, Domain 1"/>
    <property type="match status" value="1"/>
</dbReference>
<dbReference type="CDD" id="cd11642">
    <property type="entry name" value="SUMT"/>
    <property type="match status" value="1"/>
</dbReference>
<dbReference type="FunFam" id="3.30.950.10:FF:000005">
    <property type="entry name" value="Uroporphyrin-III c-methyltransferase, putative"/>
    <property type="match status" value="1"/>
</dbReference>
<dbReference type="Pfam" id="PF13241">
    <property type="entry name" value="NAD_binding_7"/>
    <property type="match status" value="1"/>
</dbReference>
<dbReference type="InterPro" id="IPR006366">
    <property type="entry name" value="CobA/CysG_C"/>
</dbReference>
<comment type="caution">
    <text evidence="15">The sequence shown here is derived from an EMBL/GenBank/DDBJ whole genome shotgun (WGS) entry which is preliminary data.</text>
</comment>
<evidence type="ECO:0000259" key="13">
    <source>
        <dbReference type="Pfam" id="PF00590"/>
    </source>
</evidence>
<keyword evidence="6" id="KW-0560">Oxidoreductase</keyword>
<dbReference type="InterPro" id="IPR000878">
    <property type="entry name" value="4pyrrol_Mease"/>
</dbReference>
<evidence type="ECO:0000313" key="16">
    <source>
        <dbReference type="Proteomes" id="UP000242525"/>
    </source>
</evidence>
<evidence type="ECO:0000256" key="1">
    <source>
        <dbReference type="ARBA" id="ARBA00005879"/>
    </source>
</evidence>
<dbReference type="NCBIfam" id="NF004790">
    <property type="entry name" value="PRK06136.1"/>
    <property type="match status" value="1"/>
</dbReference>
<dbReference type="Pfam" id="PF14824">
    <property type="entry name" value="Sirohm_synth_M"/>
    <property type="match status" value="1"/>
</dbReference>
<sequence>MPGLLTSQNLTEMRYLVVGWSNLTVSRVTTLIEHGSSSVVVAGVNGLTEAEAERATAAGASQVLDRPFTVDDLTTLGREEVDKVVDGVFVTLPKARFIKEIEQIYNTCRRLRVPVNVADAPEYCTFTLLSSYAHGDFQLGVTTNGKGCRLASRIKREVVKSLPTNIDEICERVGSLRQRIYQEDLSEVLETAVGQEDDDAGQSREFNTLVLEHEETLEQRKKQRLRWLSQVVEYYPLSRLGSISVEELSREYKQTIKNENATVTSLPEAAPRGRIALVGSGPGNAGLLTAAALQAITSADVVLADKLVPEEVLALIPRRTPVRIAKKFPGNAERAQEELLQLGLEGLEAGEYVVRLKQGDPYIFGRGAEEFNYFRSKGYTPEVVPGITSALSAPLVAKIPVTHREVADQVLICTGTGRRGALPTIPEWVESRTCVFLMALHRIGNVVEALANKGWDLSVPCCVIERASCPDQRIIRTRLRDVAEALEAAGSRPPGLLVTGYACEVIEKLGSEKWRIEEGLGN</sequence>
<evidence type="ECO:0000256" key="4">
    <source>
        <dbReference type="ARBA" id="ARBA00022679"/>
    </source>
</evidence>
<feature type="domain" description="Tetrapyrrole methylase" evidence="13">
    <location>
        <begin position="275"/>
        <end position="482"/>
    </location>
</feature>
<dbReference type="NCBIfam" id="TIGR01469">
    <property type="entry name" value="cobA_cysG_Cterm"/>
    <property type="match status" value="1"/>
</dbReference>
<comment type="similarity">
    <text evidence="1 12">Belongs to the precorrin methyltransferase family.</text>
</comment>
<dbReference type="InterPro" id="IPR028281">
    <property type="entry name" value="Sirohaem_synthase_central"/>
</dbReference>
<dbReference type="PANTHER" id="PTHR45790:SF6">
    <property type="entry name" value="UROPORPHYRINOGEN-III C-METHYLTRANSFERASE"/>
    <property type="match status" value="1"/>
</dbReference>
<dbReference type="InterPro" id="IPR012066">
    <property type="entry name" value="Met1_fungi"/>
</dbReference>
<dbReference type="GO" id="GO:0032259">
    <property type="term" value="P:methylation"/>
    <property type="evidence" value="ECO:0007669"/>
    <property type="project" value="UniProtKB-KW"/>
</dbReference>
<proteinExistence type="inferred from homology"/>
<dbReference type="PANTHER" id="PTHR45790">
    <property type="entry name" value="SIROHEME SYNTHASE-RELATED"/>
    <property type="match status" value="1"/>
</dbReference>
<dbReference type="GO" id="GO:0000103">
    <property type="term" value="P:sulfate assimilation"/>
    <property type="evidence" value="ECO:0007669"/>
    <property type="project" value="InterPro"/>
</dbReference>
<dbReference type="STRING" id="1173061.A0A0J9X3K1"/>
<keyword evidence="2 12" id="KW-0489">Methyltransferase</keyword>
<dbReference type="OrthoDB" id="508204at2759"/>
<name>A0A0J9X3K1_GEOCN</name>
<evidence type="ECO:0000256" key="10">
    <source>
        <dbReference type="ARBA" id="ARBA00052360"/>
    </source>
</evidence>
<dbReference type="InterPro" id="IPR035996">
    <property type="entry name" value="4pyrrol_Methylase_sf"/>
</dbReference>